<keyword evidence="2" id="KW-0805">Transcription regulation</keyword>
<dbReference type="Gene3D" id="1.10.10.10">
    <property type="entry name" value="Winged helix-like DNA-binding domain superfamily/Winged helix DNA-binding domain"/>
    <property type="match status" value="1"/>
</dbReference>
<dbReference type="Pfam" id="PF00126">
    <property type="entry name" value="HTH_1"/>
    <property type="match status" value="1"/>
</dbReference>
<dbReference type="EMBL" id="FRAC01000039">
    <property type="protein sequence ID" value="SHL58343.1"/>
    <property type="molecule type" value="Genomic_DNA"/>
</dbReference>
<keyword evidence="7" id="KW-1185">Reference proteome</keyword>
<dbReference type="InterPro" id="IPR036390">
    <property type="entry name" value="WH_DNA-bd_sf"/>
</dbReference>
<dbReference type="PANTHER" id="PTHR30346">
    <property type="entry name" value="TRANSCRIPTIONAL DUAL REGULATOR HCAR-RELATED"/>
    <property type="match status" value="1"/>
</dbReference>
<accession>A0A1M7BTU1</accession>
<keyword evidence="3 6" id="KW-0238">DNA-binding</keyword>
<evidence type="ECO:0000313" key="6">
    <source>
        <dbReference type="EMBL" id="SHL58343.1"/>
    </source>
</evidence>
<evidence type="ECO:0000256" key="3">
    <source>
        <dbReference type="ARBA" id="ARBA00023125"/>
    </source>
</evidence>
<dbReference type="GO" id="GO:0003677">
    <property type="term" value="F:DNA binding"/>
    <property type="evidence" value="ECO:0007669"/>
    <property type="project" value="UniProtKB-KW"/>
</dbReference>
<dbReference type="AlphaFoldDB" id="A0A1M7BTU1"/>
<comment type="similarity">
    <text evidence="1">Belongs to the LysR transcriptional regulatory family.</text>
</comment>
<organism evidence="6 7">
    <name type="scientific">Anaerocolumna jejuensis DSM 15929</name>
    <dbReference type="NCBI Taxonomy" id="1121322"/>
    <lineage>
        <taxon>Bacteria</taxon>
        <taxon>Bacillati</taxon>
        <taxon>Bacillota</taxon>
        <taxon>Clostridia</taxon>
        <taxon>Lachnospirales</taxon>
        <taxon>Lachnospiraceae</taxon>
        <taxon>Anaerocolumna</taxon>
    </lineage>
</organism>
<dbReference type="GO" id="GO:0003700">
    <property type="term" value="F:DNA-binding transcription factor activity"/>
    <property type="evidence" value="ECO:0007669"/>
    <property type="project" value="InterPro"/>
</dbReference>
<dbReference type="InterPro" id="IPR000847">
    <property type="entry name" value="LysR_HTH_N"/>
</dbReference>
<dbReference type="PANTHER" id="PTHR30346:SF28">
    <property type="entry name" value="HTH-TYPE TRANSCRIPTIONAL REGULATOR CYNR"/>
    <property type="match status" value="1"/>
</dbReference>
<proteinExistence type="inferred from homology"/>
<keyword evidence="4" id="KW-0804">Transcription</keyword>
<sequence>MNSTQLNILIQVADCGSFSKAAEKLYISSTAIMKQMNLLETYIGIPLLIRTNHGVQLTDAGKSLYKDARFLMQYSEEAVQRARQTMQANQYVIRVGTSMLNPSKILMDLWNQVNDINPQFKLKIVPFNDDFATPPITSHTIGKDFDFIIGLYDTVTWKDYSNVYELGRYHFFFAVSRNHRLASKKELSLSDLYGERLMMIKRGNSPVIDGIRDYIVNEHPAIKIEDTPYSYDIDVFNRCEQSGAVLLTLDSWKDIHPALVTIPTECDCTLPYGIMYPLNPSEGAKLFLDALKKVKTA</sequence>
<dbReference type="Gene3D" id="3.40.190.290">
    <property type="match status" value="1"/>
</dbReference>
<evidence type="ECO:0000256" key="2">
    <source>
        <dbReference type="ARBA" id="ARBA00023015"/>
    </source>
</evidence>
<dbReference type="SUPFAM" id="SSF53850">
    <property type="entry name" value="Periplasmic binding protein-like II"/>
    <property type="match status" value="1"/>
</dbReference>
<protein>
    <submittedName>
        <fullName evidence="6">DNA-binding transcriptional regulator, LysR family</fullName>
    </submittedName>
</protein>
<evidence type="ECO:0000256" key="4">
    <source>
        <dbReference type="ARBA" id="ARBA00023163"/>
    </source>
</evidence>
<dbReference type="Proteomes" id="UP000184386">
    <property type="component" value="Unassembled WGS sequence"/>
</dbReference>
<dbReference type="InterPro" id="IPR036388">
    <property type="entry name" value="WH-like_DNA-bd_sf"/>
</dbReference>
<dbReference type="RefSeq" id="WP_073280145.1">
    <property type="nucleotide sequence ID" value="NZ_FRAC01000039.1"/>
</dbReference>
<dbReference type="FunFam" id="1.10.10.10:FF:000001">
    <property type="entry name" value="LysR family transcriptional regulator"/>
    <property type="match status" value="1"/>
</dbReference>
<dbReference type="OrthoDB" id="9785745at2"/>
<name>A0A1M7BTU1_9FIRM</name>
<gene>
    <name evidence="6" type="ORF">SAMN02745136_05240</name>
</gene>
<feature type="domain" description="HTH lysR-type" evidence="5">
    <location>
        <begin position="1"/>
        <end position="58"/>
    </location>
</feature>
<dbReference type="STRING" id="1121322.SAMN02745136_05240"/>
<dbReference type="SUPFAM" id="SSF46785">
    <property type="entry name" value="Winged helix' DNA-binding domain"/>
    <property type="match status" value="1"/>
</dbReference>
<dbReference type="GO" id="GO:0032993">
    <property type="term" value="C:protein-DNA complex"/>
    <property type="evidence" value="ECO:0007669"/>
    <property type="project" value="TreeGrafter"/>
</dbReference>
<evidence type="ECO:0000313" key="7">
    <source>
        <dbReference type="Proteomes" id="UP000184386"/>
    </source>
</evidence>
<dbReference type="PROSITE" id="PS50931">
    <property type="entry name" value="HTH_LYSR"/>
    <property type="match status" value="1"/>
</dbReference>
<evidence type="ECO:0000256" key="1">
    <source>
        <dbReference type="ARBA" id="ARBA00009437"/>
    </source>
</evidence>
<reference evidence="6 7" key="1">
    <citation type="submission" date="2016-11" db="EMBL/GenBank/DDBJ databases">
        <authorList>
            <person name="Jaros S."/>
            <person name="Januszkiewicz K."/>
            <person name="Wedrychowicz H."/>
        </authorList>
    </citation>
    <scope>NUCLEOTIDE SEQUENCE [LARGE SCALE GENOMIC DNA]</scope>
    <source>
        <strain evidence="6 7">DSM 15929</strain>
    </source>
</reference>
<evidence type="ECO:0000259" key="5">
    <source>
        <dbReference type="PROSITE" id="PS50931"/>
    </source>
</evidence>